<dbReference type="EMBL" id="JWZT01002762">
    <property type="protein sequence ID" value="KII68615.1"/>
    <property type="molecule type" value="Genomic_DNA"/>
</dbReference>
<protein>
    <recommendedName>
        <fullName evidence="1">Tc1-like transposase DDE domain-containing protein</fullName>
    </recommendedName>
</protein>
<dbReference type="Proteomes" id="UP000031668">
    <property type="component" value="Unassembled WGS sequence"/>
</dbReference>
<dbReference type="Pfam" id="PF13358">
    <property type="entry name" value="DDE_3"/>
    <property type="match status" value="1"/>
</dbReference>
<dbReference type="Gene3D" id="3.30.420.10">
    <property type="entry name" value="Ribonuclease H-like superfamily/Ribonuclease H"/>
    <property type="match status" value="1"/>
</dbReference>
<sequence>MIFAMDGHNIVNSEAFRGSVNTKVFNAFLTATMSVLGQTEEFIFVLDNVNFQHGVTIPDNSNFSRHYCLPPYSSILNPCEEAFALIKSNVRRRSPPSDTRDFISRMNDATCNVIPRRLENFIMHSESFYGACLNLEDIGRK</sequence>
<dbReference type="OrthoDB" id="7976214at2759"/>
<dbReference type="InterPro" id="IPR038717">
    <property type="entry name" value="Tc1-like_DDE_dom"/>
</dbReference>
<organism evidence="2 3">
    <name type="scientific">Thelohanellus kitauei</name>
    <name type="common">Myxosporean</name>
    <dbReference type="NCBI Taxonomy" id="669202"/>
    <lineage>
        <taxon>Eukaryota</taxon>
        <taxon>Metazoa</taxon>
        <taxon>Cnidaria</taxon>
        <taxon>Myxozoa</taxon>
        <taxon>Myxosporea</taxon>
        <taxon>Bivalvulida</taxon>
        <taxon>Platysporina</taxon>
        <taxon>Myxobolidae</taxon>
        <taxon>Thelohanellus</taxon>
    </lineage>
</organism>
<comment type="caution">
    <text evidence="2">The sequence shown here is derived from an EMBL/GenBank/DDBJ whole genome shotgun (WGS) entry which is preliminary data.</text>
</comment>
<evidence type="ECO:0000259" key="1">
    <source>
        <dbReference type="Pfam" id="PF13358"/>
    </source>
</evidence>
<evidence type="ECO:0000313" key="3">
    <source>
        <dbReference type="Proteomes" id="UP000031668"/>
    </source>
</evidence>
<evidence type="ECO:0000313" key="2">
    <source>
        <dbReference type="EMBL" id="KII68615.1"/>
    </source>
</evidence>
<dbReference type="InterPro" id="IPR036397">
    <property type="entry name" value="RNaseH_sf"/>
</dbReference>
<dbReference type="GO" id="GO:0003676">
    <property type="term" value="F:nucleic acid binding"/>
    <property type="evidence" value="ECO:0007669"/>
    <property type="project" value="InterPro"/>
</dbReference>
<gene>
    <name evidence="2" type="ORF">RF11_11572</name>
</gene>
<name>A0A0C2MWW0_THEKT</name>
<feature type="domain" description="Tc1-like transposase DDE" evidence="1">
    <location>
        <begin position="1"/>
        <end position="99"/>
    </location>
</feature>
<accession>A0A0C2MWW0</accession>
<dbReference type="AlphaFoldDB" id="A0A0C2MWW0"/>
<keyword evidence="3" id="KW-1185">Reference proteome</keyword>
<proteinExistence type="predicted"/>
<reference evidence="2 3" key="1">
    <citation type="journal article" date="2014" name="Genome Biol. Evol.">
        <title>The genome of the myxosporean Thelohanellus kitauei shows adaptations to nutrient acquisition within its fish host.</title>
        <authorList>
            <person name="Yang Y."/>
            <person name="Xiong J."/>
            <person name="Zhou Z."/>
            <person name="Huo F."/>
            <person name="Miao W."/>
            <person name="Ran C."/>
            <person name="Liu Y."/>
            <person name="Zhang J."/>
            <person name="Feng J."/>
            <person name="Wang M."/>
            <person name="Wang M."/>
            <person name="Wang L."/>
            <person name="Yao B."/>
        </authorList>
    </citation>
    <scope>NUCLEOTIDE SEQUENCE [LARGE SCALE GENOMIC DNA]</scope>
    <source>
        <strain evidence="2">Wuqing</strain>
    </source>
</reference>